<feature type="domain" description="GH16" evidence="3">
    <location>
        <begin position="47"/>
        <end position="273"/>
    </location>
</feature>
<sequence length="273" mass="30441">MSYISVTIRIFIFLIAAASAVPVISSSMVAAETEAIDPTSFVLTFNEDFDWLDVSARGPGTRWTAHTPWNGDFGDARFTDPGPDFPFTTRNGILRIEARKTANGKWESGLLASTDSNGDGFKQRYGYFEMRARFPSGEGVWPAFWLASRGTEKAIEVDVTEHYGHFPGRYTASLHIWDRKAPALSKSSHQRVPVDEGTLSAGFHTYGVAVEANQIRYFFDRREVWSIATPRELEHPFTILIDLGLGAGWPIDNAPNPSVMEVDYVRVWSLPGD</sequence>
<keyword evidence="2" id="KW-0732">Signal</keyword>
<dbReference type="CDD" id="cd08023">
    <property type="entry name" value="GH16_laminarinase_like"/>
    <property type="match status" value="1"/>
</dbReference>
<comment type="similarity">
    <text evidence="1">Belongs to the glycosyl hydrolase 16 family.</text>
</comment>
<evidence type="ECO:0000313" key="4">
    <source>
        <dbReference type="EMBL" id="MBP1862033.1"/>
    </source>
</evidence>
<protein>
    <submittedName>
        <fullName evidence="4">Beta-glucanase (GH16 family)</fullName>
    </submittedName>
</protein>
<keyword evidence="5" id="KW-1185">Reference proteome</keyword>
<evidence type="ECO:0000313" key="5">
    <source>
        <dbReference type="Proteomes" id="UP000823786"/>
    </source>
</evidence>
<dbReference type="InterPro" id="IPR050546">
    <property type="entry name" value="Glycosyl_Hydrlase_16"/>
</dbReference>
<evidence type="ECO:0000256" key="1">
    <source>
        <dbReference type="ARBA" id="ARBA00006865"/>
    </source>
</evidence>
<dbReference type="Proteomes" id="UP000823786">
    <property type="component" value="Unassembled WGS sequence"/>
</dbReference>
<reference evidence="4 5" key="1">
    <citation type="submission" date="2021-03" db="EMBL/GenBank/DDBJ databases">
        <title>Genomic Encyclopedia of Type Strains, Phase IV (KMG-IV): sequencing the most valuable type-strain genomes for metagenomic binning, comparative biology and taxonomic classification.</title>
        <authorList>
            <person name="Goeker M."/>
        </authorList>
    </citation>
    <scope>NUCLEOTIDE SEQUENCE [LARGE SCALE GENOMIC DNA]</scope>
    <source>
        <strain evidence="4 5">DSM 26427</strain>
    </source>
</reference>
<feature type="chain" id="PRO_5046623259" evidence="2">
    <location>
        <begin position="31"/>
        <end position="273"/>
    </location>
</feature>
<proteinExistence type="inferred from homology"/>
<gene>
    <name evidence="4" type="ORF">J2Z75_005564</name>
</gene>
<evidence type="ECO:0000256" key="2">
    <source>
        <dbReference type="SAM" id="SignalP"/>
    </source>
</evidence>
<comment type="caution">
    <text evidence="4">The sequence shown here is derived from an EMBL/GenBank/DDBJ whole genome shotgun (WGS) entry which is preliminary data.</text>
</comment>
<evidence type="ECO:0000259" key="3">
    <source>
        <dbReference type="PROSITE" id="PS51762"/>
    </source>
</evidence>
<dbReference type="Pfam" id="PF00722">
    <property type="entry name" value="Glyco_hydro_16"/>
    <property type="match status" value="1"/>
</dbReference>
<dbReference type="InterPro" id="IPR013320">
    <property type="entry name" value="ConA-like_dom_sf"/>
</dbReference>
<dbReference type="RefSeq" id="WP_209856933.1">
    <property type="nucleotide sequence ID" value="NZ_JAGGJV010000013.1"/>
</dbReference>
<name>A0ABS4EVP7_9HYPH</name>
<dbReference type="InterPro" id="IPR000757">
    <property type="entry name" value="Beta-glucanase-like"/>
</dbReference>
<accession>A0ABS4EVP7</accession>
<dbReference type="PANTHER" id="PTHR10963:SF55">
    <property type="entry name" value="GLYCOSIDE HYDROLASE FAMILY 16 PROTEIN"/>
    <property type="match status" value="1"/>
</dbReference>
<dbReference type="PANTHER" id="PTHR10963">
    <property type="entry name" value="GLYCOSYL HYDROLASE-RELATED"/>
    <property type="match status" value="1"/>
</dbReference>
<dbReference type="PROSITE" id="PS51762">
    <property type="entry name" value="GH16_2"/>
    <property type="match status" value="1"/>
</dbReference>
<dbReference type="Gene3D" id="2.60.120.200">
    <property type="match status" value="1"/>
</dbReference>
<feature type="signal peptide" evidence="2">
    <location>
        <begin position="1"/>
        <end position="30"/>
    </location>
</feature>
<organism evidence="4 5">
    <name type="scientific">Rhizobium herbae</name>
    <dbReference type="NCBI Taxonomy" id="508661"/>
    <lineage>
        <taxon>Bacteria</taxon>
        <taxon>Pseudomonadati</taxon>
        <taxon>Pseudomonadota</taxon>
        <taxon>Alphaproteobacteria</taxon>
        <taxon>Hyphomicrobiales</taxon>
        <taxon>Rhizobiaceae</taxon>
        <taxon>Rhizobium/Agrobacterium group</taxon>
        <taxon>Rhizobium</taxon>
    </lineage>
</organism>
<dbReference type="SUPFAM" id="SSF49899">
    <property type="entry name" value="Concanavalin A-like lectins/glucanases"/>
    <property type="match status" value="1"/>
</dbReference>
<dbReference type="EMBL" id="JAGGJV010000013">
    <property type="protein sequence ID" value="MBP1862033.1"/>
    <property type="molecule type" value="Genomic_DNA"/>
</dbReference>